<name>A0ABU7R7Y6_9ACTN</name>
<protein>
    <submittedName>
        <fullName evidence="1">Uncharacterized protein</fullName>
    </submittedName>
</protein>
<evidence type="ECO:0000313" key="2">
    <source>
        <dbReference type="Proteomes" id="UP001332931"/>
    </source>
</evidence>
<accession>A0ABU7R7Y6</accession>
<proteinExistence type="predicted"/>
<dbReference type="EMBL" id="JAZGJQ010000001">
    <property type="protein sequence ID" value="MEE6146717.1"/>
    <property type="molecule type" value="Genomic_DNA"/>
</dbReference>
<sequence length="79" mass="8640">MAGLHCSDCIFSSIEKSAKNGEYFGTCAKGYTLTNRHPHECELASFALEADSLFPSVDPYGKPYLGRSWVCPSFSKRGA</sequence>
<keyword evidence="2" id="KW-1185">Reference proteome</keyword>
<dbReference type="RefSeq" id="WP_330957479.1">
    <property type="nucleotide sequence ID" value="NZ_JAZGJQ010000001.1"/>
</dbReference>
<reference evidence="1 2" key="1">
    <citation type="submission" date="2024-01" db="EMBL/GenBank/DDBJ databases">
        <title>Description of Olsenella sp. nov., isolated from pig feces.</title>
        <authorList>
            <person name="Chang Y.-H."/>
        </authorList>
    </citation>
    <scope>NUCLEOTIDE SEQUENCE [LARGE SCALE GENOMIC DNA]</scope>
    <source>
        <strain evidence="1 2">YH-ols2223</strain>
    </source>
</reference>
<dbReference type="Proteomes" id="UP001332931">
    <property type="component" value="Unassembled WGS sequence"/>
</dbReference>
<comment type="caution">
    <text evidence="1">The sequence shown here is derived from an EMBL/GenBank/DDBJ whole genome shotgun (WGS) entry which is preliminary data.</text>
</comment>
<gene>
    <name evidence="1" type="ORF">VXJ25_01705</name>
</gene>
<evidence type="ECO:0000313" key="1">
    <source>
        <dbReference type="EMBL" id="MEE6146717.1"/>
    </source>
</evidence>
<organism evidence="1 2">
    <name type="scientific">Olsenella absiana</name>
    <dbReference type="NCBI Taxonomy" id="3115222"/>
    <lineage>
        <taxon>Bacteria</taxon>
        <taxon>Bacillati</taxon>
        <taxon>Actinomycetota</taxon>
        <taxon>Coriobacteriia</taxon>
        <taxon>Coriobacteriales</taxon>
        <taxon>Atopobiaceae</taxon>
        <taxon>Olsenella</taxon>
    </lineage>
</organism>